<reference evidence="2" key="1">
    <citation type="submission" date="2023-12" db="EMBL/GenBank/DDBJ databases">
        <title>Genome assembly of Anisodus tanguticus.</title>
        <authorList>
            <person name="Wang Y.-J."/>
        </authorList>
    </citation>
    <scope>NUCLEOTIDE SEQUENCE</scope>
    <source>
        <strain evidence="2">KB-2021</strain>
        <tissue evidence="2">Leaf</tissue>
    </source>
</reference>
<feature type="compositionally biased region" description="Basic and acidic residues" evidence="1">
    <location>
        <begin position="126"/>
        <end position="143"/>
    </location>
</feature>
<evidence type="ECO:0000256" key="1">
    <source>
        <dbReference type="SAM" id="MobiDB-lite"/>
    </source>
</evidence>
<evidence type="ECO:0000313" key="2">
    <source>
        <dbReference type="EMBL" id="KAK4370260.1"/>
    </source>
</evidence>
<feature type="compositionally biased region" description="Polar residues" evidence="1">
    <location>
        <begin position="50"/>
        <end position="60"/>
    </location>
</feature>
<organism evidence="2 3">
    <name type="scientific">Anisodus tanguticus</name>
    <dbReference type="NCBI Taxonomy" id="243964"/>
    <lineage>
        <taxon>Eukaryota</taxon>
        <taxon>Viridiplantae</taxon>
        <taxon>Streptophyta</taxon>
        <taxon>Embryophyta</taxon>
        <taxon>Tracheophyta</taxon>
        <taxon>Spermatophyta</taxon>
        <taxon>Magnoliopsida</taxon>
        <taxon>eudicotyledons</taxon>
        <taxon>Gunneridae</taxon>
        <taxon>Pentapetalae</taxon>
        <taxon>asterids</taxon>
        <taxon>lamiids</taxon>
        <taxon>Solanales</taxon>
        <taxon>Solanaceae</taxon>
        <taxon>Solanoideae</taxon>
        <taxon>Hyoscyameae</taxon>
        <taxon>Anisodus</taxon>
    </lineage>
</organism>
<proteinExistence type="predicted"/>
<evidence type="ECO:0000313" key="3">
    <source>
        <dbReference type="Proteomes" id="UP001291623"/>
    </source>
</evidence>
<feature type="region of interest" description="Disordered" evidence="1">
    <location>
        <begin position="34"/>
        <end position="68"/>
    </location>
</feature>
<gene>
    <name evidence="2" type="ORF">RND71_009735</name>
</gene>
<accession>A0AAE1SHV1</accession>
<name>A0AAE1SHV1_9SOLA</name>
<protein>
    <submittedName>
        <fullName evidence="2">Uncharacterized protein</fullName>
    </submittedName>
</protein>
<sequence length="143" mass="16448">MRTCRESRNAKALYRKGVLLAQFGSHNKAEKRLKSGKEPPFFTGHEFETRTTSLQTSTKPSAAADGHPRCGCQRIYSQKLFKDNNFFIIWQIVRRTKEPLQLLVVTSLEELFQFVTGRKLMYGMGGKREGRSEKEEKSREGES</sequence>
<keyword evidence="3" id="KW-1185">Reference proteome</keyword>
<feature type="region of interest" description="Disordered" evidence="1">
    <location>
        <begin position="124"/>
        <end position="143"/>
    </location>
</feature>
<dbReference type="AlphaFoldDB" id="A0AAE1SHV1"/>
<dbReference type="Proteomes" id="UP001291623">
    <property type="component" value="Unassembled WGS sequence"/>
</dbReference>
<dbReference type="EMBL" id="JAVYJV010000005">
    <property type="protein sequence ID" value="KAK4370260.1"/>
    <property type="molecule type" value="Genomic_DNA"/>
</dbReference>
<comment type="caution">
    <text evidence="2">The sequence shown here is derived from an EMBL/GenBank/DDBJ whole genome shotgun (WGS) entry which is preliminary data.</text>
</comment>